<dbReference type="RefSeq" id="WP_115842630.1">
    <property type="nucleotide sequence ID" value="NZ_QTJR01000007.1"/>
</dbReference>
<dbReference type="Proteomes" id="UP000256829">
    <property type="component" value="Unassembled WGS sequence"/>
</dbReference>
<evidence type="ECO:0000313" key="2">
    <source>
        <dbReference type="Proteomes" id="UP000256829"/>
    </source>
</evidence>
<organism evidence="1 2">
    <name type="scientific">Lysobacter soli</name>
    <dbReference type="NCBI Taxonomy" id="453783"/>
    <lineage>
        <taxon>Bacteria</taxon>
        <taxon>Pseudomonadati</taxon>
        <taxon>Pseudomonadota</taxon>
        <taxon>Gammaproteobacteria</taxon>
        <taxon>Lysobacterales</taxon>
        <taxon>Lysobacteraceae</taxon>
        <taxon>Lysobacter</taxon>
    </lineage>
</organism>
<gene>
    <name evidence="1" type="ORF">DX912_11315</name>
</gene>
<comment type="caution">
    <text evidence="1">The sequence shown here is derived from an EMBL/GenBank/DDBJ whole genome shotgun (WGS) entry which is preliminary data.</text>
</comment>
<name>A0A3D8VCY2_9GAMM</name>
<dbReference type="AlphaFoldDB" id="A0A3D8VCY2"/>
<dbReference type="EMBL" id="QTJR01000007">
    <property type="protein sequence ID" value="RDY66708.1"/>
    <property type="molecule type" value="Genomic_DNA"/>
</dbReference>
<evidence type="ECO:0000313" key="1">
    <source>
        <dbReference type="EMBL" id="RDY66708.1"/>
    </source>
</evidence>
<reference evidence="1 2" key="1">
    <citation type="submission" date="2018-08" db="EMBL/GenBank/DDBJ databases">
        <title>Lysobacter soli KCTC 22011, whole genome shotgun sequence.</title>
        <authorList>
            <person name="Zhang X."/>
            <person name="Feng G."/>
            <person name="Zhu H."/>
        </authorList>
    </citation>
    <scope>NUCLEOTIDE SEQUENCE [LARGE SCALE GENOMIC DNA]</scope>
    <source>
        <strain evidence="1 2">KCTC 22011</strain>
    </source>
</reference>
<keyword evidence="2" id="KW-1185">Reference proteome</keyword>
<accession>A0A3D8VCY2</accession>
<protein>
    <submittedName>
        <fullName evidence="1">Uncharacterized protein</fullName>
    </submittedName>
</protein>
<proteinExistence type="predicted"/>
<sequence>MLCNALVWSLNAVAGISWLELIKAAAPLATAAIAYTALQNWRRQDRAKREAEFLDQLVETTHTFVDEMAGPLTHIRLTKAGFEGYEPSGGVEDMATAGMVAYIAKRGEEDSKRMLGALNSIQPTAARLTALATKGQVFRFEGYETCKAAATRLALRFSQVQLFAGMIGATTLNWENPEVRNACRILFSADPEAISDDLKASHVTILEFATAAYRRLYG</sequence>